<keyword evidence="1" id="KW-0479">Metal-binding</keyword>
<keyword evidence="2" id="KW-0378">Hydrolase</keyword>
<dbReference type="EMBL" id="JAUYVI010000003">
    <property type="protein sequence ID" value="MDQ7248124.1"/>
    <property type="molecule type" value="Genomic_DNA"/>
</dbReference>
<evidence type="ECO:0000313" key="5">
    <source>
        <dbReference type="EMBL" id="MDQ7248124.1"/>
    </source>
</evidence>
<comment type="similarity">
    <text evidence="4">Belongs to the arginase family.</text>
</comment>
<organism evidence="5 6">
    <name type="scientific">Dongia sedimenti</name>
    <dbReference type="NCBI Taxonomy" id="3064282"/>
    <lineage>
        <taxon>Bacteria</taxon>
        <taxon>Pseudomonadati</taxon>
        <taxon>Pseudomonadota</taxon>
        <taxon>Alphaproteobacteria</taxon>
        <taxon>Rhodospirillales</taxon>
        <taxon>Dongiaceae</taxon>
        <taxon>Dongia</taxon>
    </lineage>
</organism>
<dbReference type="SUPFAM" id="SSF52768">
    <property type="entry name" value="Arginase/deacetylase"/>
    <property type="match status" value="1"/>
</dbReference>
<comment type="caution">
    <text evidence="5">The sequence shown here is derived from an EMBL/GenBank/DDBJ whole genome shotgun (WGS) entry which is preliminary data.</text>
</comment>
<evidence type="ECO:0000256" key="3">
    <source>
        <dbReference type="ARBA" id="ARBA00023211"/>
    </source>
</evidence>
<reference evidence="6" key="1">
    <citation type="submission" date="2023-08" db="EMBL/GenBank/DDBJ databases">
        <title>Rhodospirillaceae gen. nov., a novel taxon isolated from the Yangtze River Yuezi River estuary sludge.</title>
        <authorList>
            <person name="Ruan L."/>
        </authorList>
    </citation>
    <scope>NUCLEOTIDE SEQUENCE [LARGE SCALE GENOMIC DNA]</scope>
    <source>
        <strain evidence="6">R-7</strain>
    </source>
</reference>
<dbReference type="Gene3D" id="3.40.800.10">
    <property type="entry name" value="Ureohydrolase domain"/>
    <property type="match status" value="1"/>
</dbReference>
<dbReference type="PANTHER" id="PTHR43782">
    <property type="entry name" value="ARGINASE"/>
    <property type="match status" value="1"/>
</dbReference>
<dbReference type="RefSeq" id="WP_379955570.1">
    <property type="nucleotide sequence ID" value="NZ_JAUYVI010000003.1"/>
</dbReference>
<protein>
    <submittedName>
        <fullName evidence="5">Arginase family protein</fullName>
    </submittedName>
</protein>
<name>A0ABU0YK84_9PROT</name>
<evidence type="ECO:0000256" key="4">
    <source>
        <dbReference type="PROSITE-ProRule" id="PRU00742"/>
    </source>
</evidence>
<dbReference type="CDD" id="cd09999">
    <property type="entry name" value="Arginase-like_1"/>
    <property type="match status" value="1"/>
</dbReference>
<dbReference type="InterPro" id="IPR006035">
    <property type="entry name" value="Ureohydrolase"/>
</dbReference>
<keyword evidence="6" id="KW-1185">Reference proteome</keyword>
<dbReference type="Pfam" id="PF00491">
    <property type="entry name" value="Arginase"/>
    <property type="match status" value="1"/>
</dbReference>
<sequence length="305" mass="32437">MPRFAIVEAPSVLGLFPKGVETLPAALVDAGLAERLGARHAGRVEPPPYDDRRDPETRLLNPRGLAHYAVALADRLQPLLEAGEFPVVLGGDCSILLGCTLANRRRGRAGLLFLDGHADFYQPEAEPNGEAASMDLALVTGRGPDLVTNLEGCLPLVRDEDVTLLAHRDTADAAGHGSQRVEDTGIGVINLEALRECGAAATARRALERLTRSELDGFWIHLDADVLDDAIMPAVDYRMPGGLQWDELTTILRTAIASGRALGIDITIFNPKLDADGAIARRFAAALGEGLNGAAHAPQRRATSG</sequence>
<accession>A0ABU0YK84</accession>
<proteinExistence type="inferred from homology"/>
<evidence type="ECO:0000256" key="2">
    <source>
        <dbReference type="ARBA" id="ARBA00022801"/>
    </source>
</evidence>
<gene>
    <name evidence="5" type="ORF">Q8A70_10630</name>
</gene>
<dbReference type="PANTHER" id="PTHR43782:SF3">
    <property type="entry name" value="ARGINASE"/>
    <property type="match status" value="1"/>
</dbReference>
<dbReference type="PROSITE" id="PS51409">
    <property type="entry name" value="ARGINASE_2"/>
    <property type="match status" value="1"/>
</dbReference>
<keyword evidence="3" id="KW-0464">Manganese</keyword>
<evidence type="ECO:0000313" key="6">
    <source>
        <dbReference type="Proteomes" id="UP001230156"/>
    </source>
</evidence>
<dbReference type="Proteomes" id="UP001230156">
    <property type="component" value="Unassembled WGS sequence"/>
</dbReference>
<evidence type="ECO:0000256" key="1">
    <source>
        <dbReference type="ARBA" id="ARBA00022723"/>
    </source>
</evidence>
<dbReference type="InterPro" id="IPR023696">
    <property type="entry name" value="Ureohydrolase_dom_sf"/>
</dbReference>